<dbReference type="PANTHER" id="PTHR43162">
    <property type="match status" value="1"/>
</dbReference>
<protein>
    <recommendedName>
        <fullName evidence="3">NmrA family protein</fullName>
    </recommendedName>
</protein>
<sequence>MAEIAKAIGEATWQELVFVDVSSEDFTHALQNAGVPRWQADGLWEDYAHYARGEAAGIQDTVREITGRAPREVTEFARDHADAFKSHST</sequence>
<evidence type="ECO:0008006" key="3">
    <source>
        <dbReference type="Google" id="ProtNLM"/>
    </source>
</evidence>
<reference evidence="1 2" key="1">
    <citation type="submission" date="2024-08" db="EMBL/GenBank/DDBJ databases">
        <title>Whole-genome sequencing of halo(alkali)philic microorganisms from hypersaline lakes.</title>
        <authorList>
            <person name="Sorokin D.Y."/>
            <person name="Merkel A.Y."/>
            <person name="Messina E."/>
            <person name="Yakimov M."/>
        </authorList>
    </citation>
    <scope>NUCLEOTIDE SEQUENCE [LARGE SCALE GENOMIC DNA]</scope>
    <source>
        <strain evidence="1 2">Cl-TMA</strain>
    </source>
</reference>
<accession>A0ABV4TXI2</accession>
<dbReference type="EMBL" id="JBGUAW010000010">
    <property type="protein sequence ID" value="MFA9462040.1"/>
    <property type="molecule type" value="Genomic_DNA"/>
</dbReference>
<evidence type="ECO:0000313" key="1">
    <source>
        <dbReference type="EMBL" id="MFA9462040.1"/>
    </source>
</evidence>
<dbReference type="InterPro" id="IPR051604">
    <property type="entry name" value="Ergot_Alk_Oxidoreductase"/>
</dbReference>
<gene>
    <name evidence="1" type="ORF">ACERLL_14545</name>
</gene>
<dbReference type="Proteomes" id="UP001575181">
    <property type="component" value="Unassembled WGS sequence"/>
</dbReference>
<dbReference type="RefSeq" id="WP_373656827.1">
    <property type="nucleotide sequence ID" value="NZ_JBGUAW010000010.1"/>
</dbReference>
<comment type="caution">
    <text evidence="1">The sequence shown here is derived from an EMBL/GenBank/DDBJ whole genome shotgun (WGS) entry which is preliminary data.</text>
</comment>
<dbReference type="PANTHER" id="PTHR43162:SF1">
    <property type="entry name" value="PRESTALK A DIFFERENTIATION PROTEIN A"/>
    <property type="match status" value="1"/>
</dbReference>
<organism evidence="1 2">
    <name type="scientific">Thiohalorhabdus methylotrophus</name>
    <dbReference type="NCBI Taxonomy" id="3242694"/>
    <lineage>
        <taxon>Bacteria</taxon>
        <taxon>Pseudomonadati</taxon>
        <taxon>Pseudomonadota</taxon>
        <taxon>Gammaproteobacteria</taxon>
        <taxon>Thiohalorhabdales</taxon>
        <taxon>Thiohalorhabdaceae</taxon>
        <taxon>Thiohalorhabdus</taxon>
    </lineage>
</organism>
<proteinExistence type="predicted"/>
<evidence type="ECO:0000313" key="2">
    <source>
        <dbReference type="Proteomes" id="UP001575181"/>
    </source>
</evidence>
<keyword evidence="2" id="KW-1185">Reference proteome</keyword>
<name>A0ABV4TXI2_9GAMM</name>
<dbReference type="Gene3D" id="3.90.25.10">
    <property type="entry name" value="UDP-galactose 4-epimerase, domain 1"/>
    <property type="match status" value="1"/>
</dbReference>